<evidence type="ECO:0000256" key="2">
    <source>
        <dbReference type="ARBA" id="ARBA00023315"/>
    </source>
</evidence>
<dbReference type="AlphaFoldDB" id="A0A926KTD4"/>
<dbReference type="Pfam" id="PF00583">
    <property type="entry name" value="Acetyltransf_1"/>
    <property type="match status" value="2"/>
</dbReference>
<proteinExistence type="predicted"/>
<dbReference type="InterPro" id="IPR050832">
    <property type="entry name" value="Bact_Acetyltransf"/>
</dbReference>
<gene>
    <name evidence="4" type="ORF">ICC18_16920</name>
</gene>
<evidence type="ECO:0000256" key="1">
    <source>
        <dbReference type="ARBA" id="ARBA00022679"/>
    </source>
</evidence>
<keyword evidence="2" id="KW-0012">Acyltransferase</keyword>
<name>A0A926KTD4_9BACL</name>
<dbReference type="PANTHER" id="PTHR43877">
    <property type="entry name" value="AMINOALKYLPHOSPHONATE N-ACETYLTRANSFERASE-RELATED-RELATED"/>
    <property type="match status" value="1"/>
</dbReference>
<keyword evidence="5" id="KW-1185">Reference proteome</keyword>
<reference evidence="4" key="1">
    <citation type="submission" date="2020-09" db="EMBL/GenBank/DDBJ databases">
        <title>Draft Genome Sequence of Paenibacillus sp. WST5.</title>
        <authorList>
            <person name="Bao Z."/>
        </authorList>
    </citation>
    <scope>NUCLEOTIDE SEQUENCE</scope>
    <source>
        <strain evidence="4">WST5</strain>
    </source>
</reference>
<dbReference type="RefSeq" id="WP_188175596.1">
    <property type="nucleotide sequence ID" value="NZ_JACVVD010000005.1"/>
</dbReference>
<evidence type="ECO:0000313" key="5">
    <source>
        <dbReference type="Proteomes" id="UP000650466"/>
    </source>
</evidence>
<evidence type="ECO:0000259" key="3">
    <source>
        <dbReference type="PROSITE" id="PS51186"/>
    </source>
</evidence>
<organism evidence="4 5">
    <name type="scientific">Paenibacillus sedimenti</name>
    <dbReference type="NCBI Taxonomy" id="2770274"/>
    <lineage>
        <taxon>Bacteria</taxon>
        <taxon>Bacillati</taxon>
        <taxon>Bacillota</taxon>
        <taxon>Bacilli</taxon>
        <taxon>Bacillales</taxon>
        <taxon>Paenibacillaceae</taxon>
        <taxon>Paenibacillus</taxon>
    </lineage>
</organism>
<feature type="domain" description="N-acetyltransferase" evidence="3">
    <location>
        <begin position="180"/>
        <end position="332"/>
    </location>
</feature>
<dbReference type="InterPro" id="IPR016181">
    <property type="entry name" value="Acyl_CoA_acyltransferase"/>
</dbReference>
<dbReference type="Proteomes" id="UP000650466">
    <property type="component" value="Unassembled WGS sequence"/>
</dbReference>
<protein>
    <submittedName>
        <fullName evidence="4">GNAT family N-acetyltransferase</fullName>
    </submittedName>
</protein>
<evidence type="ECO:0000313" key="4">
    <source>
        <dbReference type="EMBL" id="MBD0381809.1"/>
    </source>
</evidence>
<comment type="caution">
    <text evidence="4">The sequence shown here is derived from an EMBL/GenBank/DDBJ whole genome shotgun (WGS) entry which is preliminary data.</text>
</comment>
<dbReference type="EMBL" id="JACVVD010000005">
    <property type="protein sequence ID" value="MBD0381809.1"/>
    <property type="molecule type" value="Genomic_DNA"/>
</dbReference>
<dbReference type="GO" id="GO:0016747">
    <property type="term" value="F:acyltransferase activity, transferring groups other than amino-acyl groups"/>
    <property type="evidence" value="ECO:0007669"/>
    <property type="project" value="InterPro"/>
</dbReference>
<feature type="domain" description="N-acetyltransferase" evidence="3">
    <location>
        <begin position="3"/>
        <end position="167"/>
    </location>
</feature>
<keyword evidence="1" id="KW-0808">Transferase</keyword>
<dbReference type="PROSITE" id="PS51186">
    <property type="entry name" value="GNAT"/>
    <property type="match status" value="2"/>
</dbReference>
<sequence length="332" mass="38348">MDFQFRPLQLPEDYEAIAKVLNQFWSEPTTAEKLKESDDKLYEIGRTWTDEKGLLQGYDRERLVATNEQGDVIGYAWSWRAPWTEPGYLCNTLVVDTKYRKQGVGHALLQHVAQWGSSLGAATLVSELWDDDADALRFVKQRGFTIERRSFQSVLEIASYDDQLGLDLLLQIQSEGFRFITLADQPGEESEHKLYELYKHTLVDIPGYLGDVPDFTEWRKWYLNVDGYQPDLVLIAVHDDEFIGVTHLLYNTRTQGMYHEYTGVRKTYRGKKIGTALKIQAAQLAKRLNARYVRTDNDSLNKPILSINHRLGYKPLRGHYRIIAPLDKALSR</sequence>
<dbReference type="Gene3D" id="3.40.630.30">
    <property type="match status" value="1"/>
</dbReference>
<accession>A0A926KTD4</accession>
<dbReference type="InterPro" id="IPR000182">
    <property type="entry name" value="GNAT_dom"/>
</dbReference>
<dbReference type="SUPFAM" id="SSF55729">
    <property type="entry name" value="Acyl-CoA N-acyltransferases (Nat)"/>
    <property type="match status" value="2"/>
</dbReference>
<dbReference type="CDD" id="cd04301">
    <property type="entry name" value="NAT_SF"/>
    <property type="match status" value="2"/>
</dbReference>